<feature type="region of interest" description="Disordered" evidence="1">
    <location>
        <begin position="1"/>
        <end position="50"/>
    </location>
</feature>
<evidence type="ECO:0000313" key="3">
    <source>
        <dbReference type="Proteomes" id="UP001066276"/>
    </source>
</evidence>
<evidence type="ECO:0000256" key="1">
    <source>
        <dbReference type="SAM" id="MobiDB-lite"/>
    </source>
</evidence>
<sequence length="111" mass="12145">MGRLSLQEEKVENCEEGQDEGMEEVTRRVEPEDTEDSESPCREKIDKRKPQKTVLAAEELLIGGDGGEGQSGGGEKQTKLFTVITAEEALARAMLLEDCGYEGARGERDAV</sequence>
<name>A0AAV7P915_PLEWA</name>
<dbReference type="EMBL" id="JANPWB010000011">
    <property type="protein sequence ID" value="KAJ1123334.1"/>
    <property type="molecule type" value="Genomic_DNA"/>
</dbReference>
<comment type="caution">
    <text evidence="2">The sequence shown here is derived from an EMBL/GenBank/DDBJ whole genome shotgun (WGS) entry which is preliminary data.</text>
</comment>
<proteinExistence type="predicted"/>
<reference evidence="2" key="1">
    <citation type="journal article" date="2022" name="bioRxiv">
        <title>Sequencing and chromosome-scale assembly of the giantPleurodeles waltlgenome.</title>
        <authorList>
            <person name="Brown T."/>
            <person name="Elewa A."/>
            <person name="Iarovenko S."/>
            <person name="Subramanian E."/>
            <person name="Araus A.J."/>
            <person name="Petzold A."/>
            <person name="Susuki M."/>
            <person name="Suzuki K.-i.T."/>
            <person name="Hayashi T."/>
            <person name="Toyoda A."/>
            <person name="Oliveira C."/>
            <person name="Osipova E."/>
            <person name="Leigh N.D."/>
            <person name="Simon A."/>
            <person name="Yun M.H."/>
        </authorList>
    </citation>
    <scope>NUCLEOTIDE SEQUENCE</scope>
    <source>
        <strain evidence="2">20211129_DDA</strain>
        <tissue evidence="2">Liver</tissue>
    </source>
</reference>
<dbReference type="Proteomes" id="UP001066276">
    <property type="component" value="Chromosome 7"/>
</dbReference>
<feature type="compositionally biased region" description="Basic and acidic residues" evidence="1">
    <location>
        <begin position="39"/>
        <end position="48"/>
    </location>
</feature>
<feature type="compositionally biased region" description="Basic and acidic residues" evidence="1">
    <location>
        <begin position="1"/>
        <end position="13"/>
    </location>
</feature>
<keyword evidence="3" id="KW-1185">Reference proteome</keyword>
<dbReference type="AlphaFoldDB" id="A0AAV7P915"/>
<protein>
    <submittedName>
        <fullName evidence="2">Uncharacterized protein</fullName>
    </submittedName>
</protein>
<feature type="compositionally biased region" description="Acidic residues" evidence="1">
    <location>
        <begin position="14"/>
        <end position="23"/>
    </location>
</feature>
<evidence type="ECO:0000313" key="2">
    <source>
        <dbReference type="EMBL" id="KAJ1123334.1"/>
    </source>
</evidence>
<gene>
    <name evidence="2" type="ORF">NDU88_001805</name>
</gene>
<organism evidence="2 3">
    <name type="scientific">Pleurodeles waltl</name>
    <name type="common">Iberian ribbed newt</name>
    <dbReference type="NCBI Taxonomy" id="8319"/>
    <lineage>
        <taxon>Eukaryota</taxon>
        <taxon>Metazoa</taxon>
        <taxon>Chordata</taxon>
        <taxon>Craniata</taxon>
        <taxon>Vertebrata</taxon>
        <taxon>Euteleostomi</taxon>
        <taxon>Amphibia</taxon>
        <taxon>Batrachia</taxon>
        <taxon>Caudata</taxon>
        <taxon>Salamandroidea</taxon>
        <taxon>Salamandridae</taxon>
        <taxon>Pleurodelinae</taxon>
        <taxon>Pleurodeles</taxon>
    </lineage>
</organism>
<accession>A0AAV7P915</accession>